<dbReference type="PRINTS" id="PR00407">
    <property type="entry name" value="EUMOPTERIN"/>
</dbReference>
<evidence type="ECO:0000256" key="2">
    <source>
        <dbReference type="ARBA" id="ARBA00022505"/>
    </source>
</evidence>
<dbReference type="HOGENOM" id="CLU_003827_5_5_5"/>
<feature type="domain" description="Oxidoreductase molybdopterin-binding" evidence="5">
    <location>
        <begin position="202"/>
        <end position="375"/>
    </location>
</feature>
<dbReference type="PATRIC" id="fig|394.7.peg.2502"/>
<keyword evidence="8" id="KW-1185">Reference proteome</keyword>
<proteinExistence type="predicted"/>
<keyword evidence="3" id="KW-0479">Metal-binding</keyword>
<dbReference type="KEGG" id="rhi:NGR_b20780"/>
<dbReference type="SUPFAM" id="SSF81296">
    <property type="entry name" value="E set domains"/>
    <property type="match status" value="1"/>
</dbReference>
<gene>
    <name evidence="7" type="ordered locus">NGR_b20780</name>
</gene>
<dbReference type="InterPro" id="IPR014756">
    <property type="entry name" value="Ig_E-set"/>
</dbReference>
<evidence type="ECO:0000256" key="4">
    <source>
        <dbReference type="ARBA" id="ARBA00023002"/>
    </source>
</evidence>
<dbReference type="Proteomes" id="UP000001054">
    <property type="component" value="Plasmid pNGR234b"/>
</dbReference>
<dbReference type="Gene3D" id="2.60.40.650">
    <property type="match status" value="1"/>
</dbReference>
<dbReference type="OrthoDB" id="9795587at2"/>
<evidence type="ECO:0000256" key="3">
    <source>
        <dbReference type="ARBA" id="ARBA00022723"/>
    </source>
</evidence>
<geneLocation type="plasmid" evidence="8">
    <name>sym pNGR234b</name>
</geneLocation>
<dbReference type="GO" id="GO:0006790">
    <property type="term" value="P:sulfur compound metabolic process"/>
    <property type="evidence" value="ECO:0007669"/>
    <property type="project" value="TreeGrafter"/>
</dbReference>
<dbReference type="Pfam" id="PF03404">
    <property type="entry name" value="Mo-co_dimer"/>
    <property type="match status" value="1"/>
</dbReference>
<comment type="cofactor">
    <cofactor evidence="1">
        <name>Mo-molybdopterin</name>
        <dbReference type="ChEBI" id="CHEBI:71302"/>
    </cofactor>
</comment>
<keyword evidence="4" id="KW-0560">Oxidoreductase</keyword>
<dbReference type="GO" id="GO:0020037">
    <property type="term" value="F:heme binding"/>
    <property type="evidence" value="ECO:0007669"/>
    <property type="project" value="TreeGrafter"/>
</dbReference>
<dbReference type="SUPFAM" id="SSF56524">
    <property type="entry name" value="Oxidoreductase molybdopterin-binding domain"/>
    <property type="match status" value="1"/>
</dbReference>
<dbReference type="GO" id="GO:0043546">
    <property type="term" value="F:molybdopterin cofactor binding"/>
    <property type="evidence" value="ECO:0007669"/>
    <property type="project" value="TreeGrafter"/>
</dbReference>
<dbReference type="GO" id="GO:0008482">
    <property type="term" value="F:sulfite oxidase activity"/>
    <property type="evidence" value="ECO:0007669"/>
    <property type="project" value="TreeGrafter"/>
</dbReference>
<organism evidence="7 8">
    <name type="scientific">Sinorhizobium fredii (strain NBRC 101917 / NGR234)</name>
    <dbReference type="NCBI Taxonomy" id="394"/>
    <lineage>
        <taxon>Bacteria</taxon>
        <taxon>Pseudomonadati</taxon>
        <taxon>Pseudomonadota</taxon>
        <taxon>Alphaproteobacteria</taxon>
        <taxon>Hyphomicrobiales</taxon>
        <taxon>Rhizobiaceae</taxon>
        <taxon>Sinorhizobium/Ensifer group</taxon>
        <taxon>Sinorhizobium</taxon>
    </lineage>
</organism>
<name>C3KM89_SINFN</name>
<dbReference type="PANTHER" id="PTHR19372">
    <property type="entry name" value="SULFITE REDUCTASE"/>
    <property type="match status" value="1"/>
</dbReference>
<dbReference type="InterPro" id="IPR000572">
    <property type="entry name" value="OxRdtase_Mopterin-bd_dom"/>
</dbReference>
<evidence type="ECO:0000313" key="7">
    <source>
        <dbReference type="EMBL" id="ACP23525.1"/>
    </source>
</evidence>
<keyword evidence="7" id="KW-0614">Plasmid</keyword>
<keyword evidence="2" id="KW-0500">Molybdenum</keyword>
<dbReference type="AlphaFoldDB" id="C3KM89"/>
<evidence type="ECO:0000259" key="5">
    <source>
        <dbReference type="Pfam" id="PF00174"/>
    </source>
</evidence>
<dbReference type="PANTHER" id="PTHR19372:SF7">
    <property type="entry name" value="SULFITE OXIDASE, MITOCHONDRIAL"/>
    <property type="match status" value="1"/>
</dbReference>
<dbReference type="CDD" id="cd02110">
    <property type="entry name" value="SO_family_Moco_dimer"/>
    <property type="match status" value="1"/>
</dbReference>
<dbReference type="InterPro" id="IPR008335">
    <property type="entry name" value="Mopterin_OxRdtase_euk"/>
</dbReference>
<reference evidence="7 8" key="2">
    <citation type="journal article" date="2009" name="Appl. Environ. Microbiol.">
        <title>Rhizobium sp. strain NGR234 possesses a remarkable number of secretion systems.</title>
        <authorList>
            <person name="Schmeisser C."/>
            <person name="Liesegang H."/>
            <person name="Krysciak D."/>
            <person name="Bakkou N."/>
            <person name="Le Quere A."/>
            <person name="Wollherr A."/>
            <person name="Heinemeyer I."/>
            <person name="Morgenstern B."/>
            <person name="Pommerening-Roeser A."/>
            <person name="Flores M."/>
            <person name="Palacios R."/>
            <person name="Brenner S."/>
            <person name="Gottschalk G."/>
            <person name="Schmitz R.A."/>
            <person name="Broughton W.J."/>
            <person name="Perret X."/>
            <person name="Strittmatter A.W."/>
            <person name="Streit W.R."/>
        </authorList>
    </citation>
    <scope>NUCLEOTIDE SEQUENCE [LARGE SCALE GENOMIC DNA]</scope>
    <source>
        <strain evidence="8">NBRC 101917 / NGR234</strain>
    </source>
</reference>
<reference evidence="8" key="1">
    <citation type="journal article" date="2004" name="J. Bacteriol.">
        <title>An evolutionary hot spot: the pNGR234b replicon of Rhizobium sp. strain NGR234.</title>
        <authorList>
            <person name="Streit W.R."/>
            <person name="Schmitz R.A."/>
            <person name="Perret X."/>
            <person name="Staehelin C."/>
            <person name="Deakin W.J."/>
            <person name="Raasch C."/>
            <person name="Liesegang H."/>
            <person name="Broughton W.J."/>
        </authorList>
    </citation>
    <scope>NUCLEOTIDE SEQUENCE [LARGE SCALE GENOMIC DNA]</scope>
    <source>
        <strain evidence="8">NBRC 101917 / NGR234</strain>
    </source>
</reference>
<feature type="domain" description="Moybdenum cofactor oxidoreductase dimerisation" evidence="6">
    <location>
        <begin position="396"/>
        <end position="508"/>
    </location>
</feature>
<dbReference type="InterPro" id="IPR005066">
    <property type="entry name" value="MoCF_OxRdtse_dimer"/>
</dbReference>
<dbReference type="EMBL" id="CP000874">
    <property type="protein sequence ID" value="ACP23525.1"/>
    <property type="molecule type" value="Genomic_DNA"/>
</dbReference>
<sequence>MAAGLPGLDATQLHHGRSAAFSDIRRKRRCRMIYCGEYASGFTERFPMPLFIVRHQHSPEACPARDPAMAVMLLNHLSRPSAARHGVVIKGEAVVRGSHSLFFIAEAADEVSLEAFLTPFRQAGAVEVMAASTCAEVVASGGCDQPPAEISAALLDPADACQDAIEAGLLIHRANPLNGETSVPDLAGGAVMPNGRFYLRNHFDIPNLDGDRYRLSVGGLVERPLSLSMRDLHNLRAESLLVTLECAGNGRRLFEPEVPGEPWGVGAVSTAEWTGVPLIEVIERAGLRPGATHLMFRGADGGLVDGHDAPIRFERGLSFDQVREAGALLAYEMNGEPLSPPHGYPLRLIVPGWYAVASVKWLTEIIATDTPCEAHYQAEKYWYQWVRNGHDAREPVTIMNVRALIASPDQGESLPRGETAIRGVAWSGTGSISRVDVSLNDGRWRAARLVGERRRSAWQWWELITRLDETGPLVVRARATDTAGRTQPDHAEWNRLGYGNNSIHCVTAQVV</sequence>
<protein>
    <submittedName>
        <fullName evidence="7">Possible sulfite oxidase</fullName>
    </submittedName>
</protein>
<dbReference type="Pfam" id="PF00174">
    <property type="entry name" value="Oxidored_molyb"/>
    <property type="match status" value="1"/>
</dbReference>
<dbReference type="GO" id="GO:0030151">
    <property type="term" value="F:molybdenum ion binding"/>
    <property type="evidence" value="ECO:0007669"/>
    <property type="project" value="InterPro"/>
</dbReference>
<accession>C3KM89</accession>
<evidence type="ECO:0000256" key="1">
    <source>
        <dbReference type="ARBA" id="ARBA00001924"/>
    </source>
</evidence>
<evidence type="ECO:0000259" key="6">
    <source>
        <dbReference type="Pfam" id="PF03404"/>
    </source>
</evidence>
<dbReference type="Gene3D" id="3.90.420.10">
    <property type="entry name" value="Oxidoreductase, molybdopterin-binding domain"/>
    <property type="match status" value="1"/>
</dbReference>
<dbReference type="InterPro" id="IPR036374">
    <property type="entry name" value="OxRdtase_Mopterin-bd_sf"/>
</dbReference>
<evidence type="ECO:0000313" key="8">
    <source>
        <dbReference type="Proteomes" id="UP000001054"/>
    </source>
</evidence>